<sequence>MAPKTTTIRLNQPDHFPWDSHNHLDNKPSRQKQSFSAVFACHSVLLAVRSGELHHPGNADPDSLPFEDAEALVYVVVEEFDILHRQVDNLGVERVEDVLAKLHDIVLEPFRYNFLPLFRILTLAPRDISGFALGKGIGEVTRPKYEVVARYGESDSHQKRKYLITLSTVIVVLIIVGSITSGVLVSRQNQRDAGEGLTDSGSSPDSSIKTNINRLISTGPIIRQLGRQFATALLNDGNPNTNKTIENYLYIFQLAPQSNTTSIKTFTYTRLKILQDNTTDSANHDKLEDTNNKAVPKQIELHLPAIPNSPIAIIGQQQPSNSQSSPEDNFISDIFYLHLSPQSNNITDIAHLRILCSLSLCTTTSTRLMTLTQFGQTFTIDPKNPSLAVSLLNTSSRQKPNVEKSIWLYYRTIDNEIVASVVRSTTSGDQINKENSLNDLRLFFIRTIPKQDREKVFDSSIVGFIGGKGVERGHFLFSGSGSGIYLVWWNESSHYNNFGSAHPSGFRDDLPSKPDVVTM</sequence>
<comment type="caution">
    <text evidence="2">The sequence shown here is derived from an EMBL/GenBank/DDBJ whole genome shotgun (WGS) entry which is preliminary data.</text>
</comment>
<dbReference type="Proteomes" id="UP001301958">
    <property type="component" value="Unassembled WGS sequence"/>
</dbReference>
<evidence type="ECO:0000313" key="2">
    <source>
        <dbReference type="EMBL" id="KAK4220680.1"/>
    </source>
</evidence>
<name>A0AAN6YLF4_9PEZI</name>
<keyword evidence="3" id="KW-1185">Reference proteome</keyword>
<feature type="non-terminal residue" evidence="2">
    <location>
        <position position="519"/>
    </location>
</feature>
<evidence type="ECO:0000313" key="3">
    <source>
        <dbReference type="Proteomes" id="UP001301958"/>
    </source>
</evidence>
<keyword evidence="1" id="KW-1133">Transmembrane helix</keyword>
<gene>
    <name evidence="2" type="ORF">QBC38DRAFT_505531</name>
</gene>
<organism evidence="2 3">
    <name type="scientific">Podospora fimiseda</name>
    <dbReference type="NCBI Taxonomy" id="252190"/>
    <lineage>
        <taxon>Eukaryota</taxon>
        <taxon>Fungi</taxon>
        <taxon>Dikarya</taxon>
        <taxon>Ascomycota</taxon>
        <taxon>Pezizomycotina</taxon>
        <taxon>Sordariomycetes</taxon>
        <taxon>Sordariomycetidae</taxon>
        <taxon>Sordariales</taxon>
        <taxon>Podosporaceae</taxon>
        <taxon>Podospora</taxon>
    </lineage>
</organism>
<dbReference type="AlphaFoldDB" id="A0AAN6YLF4"/>
<reference evidence="2" key="2">
    <citation type="submission" date="2023-05" db="EMBL/GenBank/DDBJ databases">
        <authorList>
            <consortium name="Lawrence Berkeley National Laboratory"/>
            <person name="Steindorff A."/>
            <person name="Hensen N."/>
            <person name="Bonometti L."/>
            <person name="Westerberg I."/>
            <person name="Brannstrom I.O."/>
            <person name="Guillou S."/>
            <person name="Cros-Aarteil S."/>
            <person name="Calhoun S."/>
            <person name="Haridas S."/>
            <person name="Kuo A."/>
            <person name="Mondo S."/>
            <person name="Pangilinan J."/>
            <person name="Riley R."/>
            <person name="Labutti K."/>
            <person name="Andreopoulos B."/>
            <person name="Lipzen A."/>
            <person name="Chen C."/>
            <person name="Yanf M."/>
            <person name="Daum C."/>
            <person name="Ng V."/>
            <person name="Clum A."/>
            <person name="Ohm R."/>
            <person name="Martin F."/>
            <person name="Silar P."/>
            <person name="Natvig D."/>
            <person name="Lalanne C."/>
            <person name="Gautier V."/>
            <person name="Ament-Velasquez S.L."/>
            <person name="Kruys A."/>
            <person name="Hutchinson M.I."/>
            <person name="Powell A.J."/>
            <person name="Barry K."/>
            <person name="Miller A.N."/>
            <person name="Grigoriev I.V."/>
            <person name="Debuchy R."/>
            <person name="Gladieux P."/>
            <person name="Thoren M.H."/>
            <person name="Johannesson H."/>
        </authorList>
    </citation>
    <scope>NUCLEOTIDE SEQUENCE</scope>
    <source>
        <strain evidence="2">CBS 990.96</strain>
    </source>
</reference>
<proteinExistence type="predicted"/>
<reference evidence="2" key="1">
    <citation type="journal article" date="2023" name="Mol. Phylogenet. Evol.">
        <title>Genome-scale phylogeny and comparative genomics of the fungal order Sordariales.</title>
        <authorList>
            <person name="Hensen N."/>
            <person name="Bonometti L."/>
            <person name="Westerberg I."/>
            <person name="Brannstrom I.O."/>
            <person name="Guillou S."/>
            <person name="Cros-Aarteil S."/>
            <person name="Calhoun S."/>
            <person name="Haridas S."/>
            <person name="Kuo A."/>
            <person name="Mondo S."/>
            <person name="Pangilinan J."/>
            <person name="Riley R."/>
            <person name="LaButti K."/>
            <person name="Andreopoulos B."/>
            <person name="Lipzen A."/>
            <person name="Chen C."/>
            <person name="Yan M."/>
            <person name="Daum C."/>
            <person name="Ng V."/>
            <person name="Clum A."/>
            <person name="Steindorff A."/>
            <person name="Ohm R.A."/>
            <person name="Martin F."/>
            <person name="Silar P."/>
            <person name="Natvig D.O."/>
            <person name="Lalanne C."/>
            <person name="Gautier V."/>
            <person name="Ament-Velasquez S.L."/>
            <person name="Kruys A."/>
            <person name="Hutchinson M.I."/>
            <person name="Powell A.J."/>
            <person name="Barry K."/>
            <person name="Miller A.N."/>
            <person name="Grigoriev I.V."/>
            <person name="Debuchy R."/>
            <person name="Gladieux P."/>
            <person name="Hiltunen Thoren M."/>
            <person name="Johannesson H."/>
        </authorList>
    </citation>
    <scope>NUCLEOTIDE SEQUENCE</scope>
    <source>
        <strain evidence="2">CBS 990.96</strain>
    </source>
</reference>
<feature type="transmembrane region" description="Helical" evidence="1">
    <location>
        <begin position="162"/>
        <end position="185"/>
    </location>
</feature>
<evidence type="ECO:0000256" key="1">
    <source>
        <dbReference type="SAM" id="Phobius"/>
    </source>
</evidence>
<keyword evidence="1" id="KW-0472">Membrane</keyword>
<protein>
    <submittedName>
        <fullName evidence="2">Uncharacterized protein</fullName>
    </submittedName>
</protein>
<keyword evidence="1" id="KW-0812">Transmembrane</keyword>
<dbReference type="EMBL" id="MU865668">
    <property type="protein sequence ID" value="KAK4220680.1"/>
    <property type="molecule type" value="Genomic_DNA"/>
</dbReference>
<accession>A0AAN6YLF4</accession>